<dbReference type="PANTHER" id="PTHR24201:SF2">
    <property type="entry name" value="ANKYRIN REPEAT DOMAIN-CONTAINING PROTEIN 42"/>
    <property type="match status" value="1"/>
</dbReference>
<evidence type="ECO:0000256" key="4">
    <source>
        <dbReference type="SAM" id="MobiDB-lite"/>
    </source>
</evidence>
<feature type="region of interest" description="Disordered" evidence="4">
    <location>
        <begin position="492"/>
        <end position="515"/>
    </location>
</feature>
<dbReference type="InterPro" id="IPR050776">
    <property type="entry name" value="Ank_Repeat/CDKN_Inhibitor"/>
</dbReference>
<evidence type="ECO:0000256" key="3">
    <source>
        <dbReference type="PROSITE-ProRule" id="PRU00023"/>
    </source>
</evidence>
<feature type="repeat" description="ANK" evidence="3">
    <location>
        <begin position="376"/>
        <end position="408"/>
    </location>
</feature>
<gene>
    <name evidence="5" type="ORF">PHET_01037</name>
</gene>
<accession>A0A8J4TNN9</accession>
<name>A0A8J4TNN9_9TREM</name>
<reference evidence="5" key="1">
    <citation type="submission" date="2019-05" db="EMBL/GenBank/DDBJ databases">
        <title>Annotation for the trematode Paragonimus heterotremus.</title>
        <authorList>
            <person name="Choi Y.-J."/>
        </authorList>
    </citation>
    <scope>NUCLEOTIDE SEQUENCE</scope>
    <source>
        <strain evidence="5">LC</strain>
    </source>
</reference>
<dbReference type="Pfam" id="PF00023">
    <property type="entry name" value="Ank"/>
    <property type="match status" value="2"/>
</dbReference>
<dbReference type="OrthoDB" id="163438at2759"/>
<dbReference type="InterPro" id="IPR036770">
    <property type="entry name" value="Ankyrin_rpt-contain_sf"/>
</dbReference>
<dbReference type="Pfam" id="PF12796">
    <property type="entry name" value="Ank_2"/>
    <property type="match status" value="2"/>
</dbReference>
<feature type="region of interest" description="Disordered" evidence="4">
    <location>
        <begin position="56"/>
        <end position="75"/>
    </location>
</feature>
<keyword evidence="6" id="KW-1185">Reference proteome</keyword>
<dbReference type="SMART" id="SM00248">
    <property type="entry name" value="ANK"/>
    <property type="match status" value="8"/>
</dbReference>
<comment type="caution">
    <text evidence="5">The sequence shown here is derived from an EMBL/GenBank/DDBJ whole genome shotgun (WGS) entry which is preliminary data.</text>
</comment>
<dbReference type="PANTHER" id="PTHR24201">
    <property type="entry name" value="ANK_REP_REGION DOMAIN-CONTAINING PROTEIN"/>
    <property type="match status" value="1"/>
</dbReference>
<feature type="compositionally biased region" description="Basic and acidic residues" evidence="4">
    <location>
        <begin position="503"/>
        <end position="515"/>
    </location>
</feature>
<evidence type="ECO:0000256" key="1">
    <source>
        <dbReference type="ARBA" id="ARBA00022737"/>
    </source>
</evidence>
<dbReference type="SUPFAM" id="SSF48403">
    <property type="entry name" value="Ankyrin repeat"/>
    <property type="match status" value="1"/>
</dbReference>
<feature type="repeat" description="ANK" evidence="3">
    <location>
        <begin position="134"/>
        <end position="166"/>
    </location>
</feature>
<evidence type="ECO:0000256" key="2">
    <source>
        <dbReference type="ARBA" id="ARBA00023043"/>
    </source>
</evidence>
<dbReference type="InterPro" id="IPR002110">
    <property type="entry name" value="Ankyrin_rpt"/>
</dbReference>
<dbReference type="PROSITE" id="PS50297">
    <property type="entry name" value="ANK_REP_REGION"/>
    <property type="match status" value="4"/>
</dbReference>
<dbReference type="PROSITE" id="PS50088">
    <property type="entry name" value="ANK_REPEAT"/>
    <property type="match status" value="7"/>
</dbReference>
<organism evidence="5 6">
    <name type="scientific">Paragonimus heterotremus</name>
    <dbReference type="NCBI Taxonomy" id="100268"/>
    <lineage>
        <taxon>Eukaryota</taxon>
        <taxon>Metazoa</taxon>
        <taxon>Spiralia</taxon>
        <taxon>Lophotrochozoa</taxon>
        <taxon>Platyhelminthes</taxon>
        <taxon>Trematoda</taxon>
        <taxon>Digenea</taxon>
        <taxon>Plagiorchiida</taxon>
        <taxon>Troglotremata</taxon>
        <taxon>Troglotrematidae</taxon>
        <taxon>Paragonimus</taxon>
    </lineage>
</organism>
<evidence type="ECO:0000313" key="6">
    <source>
        <dbReference type="Proteomes" id="UP000748531"/>
    </source>
</evidence>
<feature type="repeat" description="ANK" evidence="3">
    <location>
        <begin position="266"/>
        <end position="288"/>
    </location>
</feature>
<feature type="repeat" description="ANK" evidence="3">
    <location>
        <begin position="101"/>
        <end position="133"/>
    </location>
</feature>
<protein>
    <submittedName>
        <fullName evidence="5">Ankyrin repeat domain-containing protein 42</fullName>
    </submittedName>
</protein>
<feature type="repeat" description="ANK" evidence="3">
    <location>
        <begin position="167"/>
        <end position="199"/>
    </location>
</feature>
<dbReference type="Proteomes" id="UP000748531">
    <property type="component" value="Unassembled WGS sequence"/>
</dbReference>
<feature type="repeat" description="ANK" evidence="3">
    <location>
        <begin position="233"/>
        <end position="265"/>
    </location>
</feature>
<feature type="repeat" description="ANK" evidence="3">
    <location>
        <begin position="200"/>
        <end position="232"/>
    </location>
</feature>
<dbReference type="AlphaFoldDB" id="A0A8J4TNN9"/>
<sequence>MDGFRKDPIQDSKNVAVNLEAFQSDEPLECYPYCKQLNGPPVRAIRPTWGTLCIRSNPTPEWPQKSSEKNKPTEATNQILPNVASHFPESFLLIAEMFRPGEKATIHTAVKRGDLADLKQMLASGANINEIDNMSFSSLHWAANVGAIEILQFLLWNKADPTIVSDRGWTPVHIAAIRGHGACIQSLADRGVSLSAQDHHGFTPGHLAAVHGNSSCLSALLRLGADVETTNQHGWTMLHCAAFHGRLGCVQVLLRWSFRIEDVDKQGNTAAHLAAMEGHLPVLQRLVSQARTPIYLLDTPNDNGDTPETLARRFLKEDVLTYVEKVKAERRDHLCNADMFALLAFPAHTAAYKGDLEHLQALVDGGVIKIDERDQQGSTPLHKAAGQGQTKIIQWLCENGADPSIRNQLGERPADVARRYGQLAALDLLKSHHLSEKEEESWLEQNALSDIPFGYAEGEPEPGLLYDKEAAIGRARRKIEKMKKLLNLAESDYKQLGGEPSPEEVRAKEDFREAN</sequence>
<keyword evidence="1" id="KW-0677">Repeat</keyword>
<evidence type="ECO:0000313" key="5">
    <source>
        <dbReference type="EMBL" id="KAF5405451.1"/>
    </source>
</evidence>
<dbReference type="Gene3D" id="1.25.40.20">
    <property type="entry name" value="Ankyrin repeat-containing domain"/>
    <property type="match status" value="3"/>
</dbReference>
<keyword evidence="2 3" id="KW-0040">ANK repeat</keyword>
<dbReference type="EMBL" id="LUCH01000324">
    <property type="protein sequence ID" value="KAF5405451.1"/>
    <property type="molecule type" value="Genomic_DNA"/>
</dbReference>
<proteinExistence type="predicted"/>